<feature type="non-terminal residue" evidence="1">
    <location>
        <position position="56"/>
    </location>
</feature>
<proteinExistence type="predicted"/>
<accession>A0A0K2TLS7</accession>
<organism evidence="1">
    <name type="scientific">Lepeophtheirus salmonis</name>
    <name type="common">Salmon louse</name>
    <name type="synonym">Caligus salmonis</name>
    <dbReference type="NCBI Taxonomy" id="72036"/>
    <lineage>
        <taxon>Eukaryota</taxon>
        <taxon>Metazoa</taxon>
        <taxon>Ecdysozoa</taxon>
        <taxon>Arthropoda</taxon>
        <taxon>Crustacea</taxon>
        <taxon>Multicrustacea</taxon>
        <taxon>Hexanauplia</taxon>
        <taxon>Copepoda</taxon>
        <taxon>Siphonostomatoida</taxon>
        <taxon>Caligidae</taxon>
        <taxon>Lepeophtheirus</taxon>
    </lineage>
</organism>
<reference evidence="1" key="1">
    <citation type="submission" date="2014-05" db="EMBL/GenBank/DDBJ databases">
        <authorList>
            <person name="Chronopoulou M."/>
        </authorList>
    </citation>
    <scope>NUCLEOTIDE SEQUENCE</scope>
    <source>
        <tissue evidence="1">Whole organism</tissue>
    </source>
</reference>
<protein>
    <submittedName>
        <fullName evidence="1">Uncharacterized protein</fullName>
    </submittedName>
</protein>
<dbReference type="AlphaFoldDB" id="A0A0K2TLS7"/>
<evidence type="ECO:0000313" key="1">
    <source>
        <dbReference type="EMBL" id="CDW26800.1"/>
    </source>
</evidence>
<dbReference type="EMBL" id="HACA01009439">
    <property type="protein sequence ID" value="CDW26800.1"/>
    <property type="molecule type" value="Transcribed_RNA"/>
</dbReference>
<sequence>MINDCSIDWYIIWSKLGCPYLINLKDAKSADNRTTEVKSHNNIFGLDFCGKRLKVF</sequence>
<name>A0A0K2TLS7_LEPSM</name>